<reference evidence="2" key="1">
    <citation type="submission" date="2011-09" db="EMBL/GenBank/DDBJ databases">
        <title>Evolution of long distance cAMP wave propagation by recruitment and adaptation of a non-selective phosphodiesterase and a matrix protein.</title>
        <authorList>
            <person name="Schaap P."/>
            <person name="Kawabe Y."/>
        </authorList>
    </citation>
    <scope>NUCLEOTIDE SEQUENCE</scope>
    <source>
        <strain evidence="2">LB1</strain>
    </source>
</reference>
<dbReference type="PANTHER" id="PTHR28283:SF1">
    <property type="entry name" value="3',5'-CYCLIC-NUCLEOTIDE PHOSPHODIESTERASE 1"/>
    <property type="match status" value="1"/>
</dbReference>
<dbReference type="AlphaFoldDB" id="H6V7L1"/>
<dbReference type="SUPFAM" id="SSF56281">
    <property type="entry name" value="Metallo-hydrolase/oxidoreductase"/>
    <property type="match status" value="1"/>
</dbReference>
<evidence type="ECO:0000313" key="2">
    <source>
        <dbReference type="EMBL" id="AFA53082.1"/>
    </source>
</evidence>
<dbReference type="Gene3D" id="3.60.15.10">
    <property type="entry name" value="Ribonuclease Z/Hydroxyacylglutathione hydrolase-like"/>
    <property type="match status" value="1"/>
</dbReference>
<keyword evidence="1" id="KW-0114">cAMP</keyword>
<comment type="similarity">
    <text evidence="1">Belongs to the cyclic nucleotide phosphodiesterase class-II family.</text>
</comment>
<accession>H6V7L1</accession>
<dbReference type="InterPro" id="IPR036866">
    <property type="entry name" value="RibonucZ/Hydroxyglut_hydro"/>
</dbReference>
<dbReference type="PIRSF" id="PIRSF000962">
    <property type="entry name" value="Cyc_nuc_PDEase"/>
    <property type="match status" value="1"/>
</dbReference>
<dbReference type="CDD" id="cd07735">
    <property type="entry name" value="class_II_PDE_MBL-fold"/>
    <property type="match status" value="1"/>
</dbReference>
<dbReference type="GO" id="GO:0004115">
    <property type="term" value="F:3',5'-cyclic-AMP phosphodiesterase activity"/>
    <property type="evidence" value="ECO:0007669"/>
    <property type="project" value="UniProtKB-UniRule"/>
</dbReference>
<name>H6V7L1_ACYSU</name>
<dbReference type="PRINTS" id="PR00388">
    <property type="entry name" value="PDIESTERASE2"/>
</dbReference>
<evidence type="ECO:0000256" key="1">
    <source>
        <dbReference type="PIRNR" id="PIRNR000962"/>
    </source>
</evidence>
<dbReference type="GO" id="GO:1902660">
    <property type="term" value="P:negative regulation of glucose mediated signaling pathway"/>
    <property type="evidence" value="ECO:0007669"/>
    <property type="project" value="TreeGrafter"/>
</dbReference>
<gene>
    <name evidence="2" type="primary">PdsA1</name>
</gene>
<sequence length="382" mass="43080">MNYNDLGNYIACKRSSFITIPLGTGGGLDESNLSAFLFTKRGSSVFIAFDAGTLWTGAQSFLRDTNYATYFNITFPPWATQIDQQVAWFIRNHVLGYVIGHPHMDHIQGMVQASPEDYLPSNALDMKIDNGLIGLLKDLLNPILGTSILTKKAIVGLPFTINSIQNHIFNNVLWPNLPGFGRYDYFTMIEGRGYNLTDVIFLNDTQRQSLVNTFPNNAQLTAYSTCHNDIQSTAFIYNDQITAEQVVFFSDTGIPSGNYNCDYQQKIYNVWKNVRIDKLKAIFLECSYPNNQSESQLFGHLRPKDIMPLLVSLLDLGVQPTPRMKSLSHVKLIVQHIKPLVNQTPSANKRLNIRQIIYKELTDYNPVGIQVNIPTQGEPICI</sequence>
<dbReference type="GO" id="GO:0006198">
    <property type="term" value="P:cAMP catabolic process"/>
    <property type="evidence" value="ECO:0007669"/>
    <property type="project" value="UniProtKB-UniRule"/>
</dbReference>
<proteinExistence type="inferred from homology"/>
<keyword evidence="1" id="KW-0378">Hydrolase</keyword>
<dbReference type="Pfam" id="PF02112">
    <property type="entry name" value="PDEase_II"/>
    <property type="match status" value="1"/>
</dbReference>
<protein>
    <submittedName>
        <fullName evidence="2">3'5' cyclic nucleotide phosphodiesterase</fullName>
    </submittedName>
</protein>
<dbReference type="EMBL" id="JN802189">
    <property type="protein sequence ID" value="AFA53082.1"/>
    <property type="molecule type" value="Genomic_DNA"/>
</dbReference>
<dbReference type="PANTHER" id="PTHR28283">
    <property type="entry name" value="3',5'-CYCLIC-NUCLEOTIDE PHOSPHODIESTERASE 1"/>
    <property type="match status" value="1"/>
</dbReference>
<dbReference type="InterPro" id="IPR000396">
    <property type="entry name" value="Pdiesterase2"/>
</dbReference>
<organism evidence="2">
    <name type="scientific">Acytostelium subglobosum</name>
    <name type="common">Slime mold</name>
    <dbReference type="NCBI Taxonomy" id="361139"/>
    <lineage>
        <taxon>Eukaryota</taxon>
        <taxon>Amoebozoa</taxon>
        <taxon>Evosea</taxon>
        <taxon>Eumycetozoa</taxon>
        <taxon>Dictyostelia</taxon>
        <taxon>Acytosteliales</taxon>
        <taxon>Acytosteliaceae</taxon>
        <taxon>Acytostelium</taxon>
    </lineage>
</organism>
<dbReference type="GO" id="GO:0047555">
    <property type="term" value="F:3',5'-cyclic-GMP phosphodiesterase activity"/>
    <property type="evidence" value="ECO:0007669"/>
    <property type="project" value="TreeGrafter"/>
</dbReference>